<comment type="caution">
    <text evidence="1">The sequence shown here is derived from an EMBL/GenBank/DDBJ whole genome shotgun (WGS) entry which is preliminary data.</text>
</comment>
<dbReference type="RefSeq" id="WP_089121799.1">
    <property type="nucleotide sequence ID" value="NZ_BCMI01000028.1"/>
</dbReference>
<dbReference type="OrthoDB" id="2307421at2"/>
<sequence length="241" mass="27843">MKNIIGYIKFIDNDFIDDFFQLQNLWLSDIHTFTSNSEEQEDNLIDDKFEGKLDKLSLDMPAFITCFTEITSDSLDETGVLKKSISNALINCEEKLGKNRDFVFIPLVNMQSVLADIRDAELGKTTGCLSNSPIFSRKVQYINDYKNTMDKLEAKCLEQNSRVSKERVGKGMLAIKSSKYQIQNEFRIGLVIAERDSDFYARWKSQKGLSLHFVHPINFAIKKFKRQELKKLNIKQMANQI</sequence>
<evidence type="ECO:0000313" key="1">
    <source>
        <dbReference type="EMBL" id="GAX06861.1"/>
    </source>
</evidence>
<dbReference type="AlphaFoldDB" id="A0A1Z5IZG1"/>
<evidence type="ECO:0000313" key="2">
    <source>
        <dbReference type="Proteomes" id="UP000198414"/>
    </source>
</evidence>
<gene>
    <name evidence="1" type="ORF">IWT25_02208</name>
</gene>
<name>A0A1Z5IZG1_9LACO</name>
<dbReference type="Proteomes" id="UP000198414">
    <property type="component" value="Unassembled WGS sequence"/>
</dbReference>
<protein>
    <submittedName>
        <fullName evidence="1">Uncharacterized protein</fullName>
    </submittedName>
</protein>
<reference evidence="1 2" key="1">
    <citation type="submission" date="2015-11" db="EMBL/GenBank/DDBJ databases">
        <title>Draft genome sequences of new species of the genus Lactobacillus isolated from orchardgrass silage.</title>
        <authorList>
            <person name="Tohno M."/>
            <person name="Tanizawa Y."/>
            <person name="Arita M."/>
        </authorList>
    </citation>
    <scope>NUCLEOTIDE SEQUENCE [LARGE SCALE GENOMIC DNA]</scope>
    <source>
        <strain evidence="1 2">IWT25</strain>
    </source>
</reference>
<proteinExistence type="predicted"/>
<organism evidence="1 2">
    <name type="scientific">Secundilactobacillus pentosiphilus</name>
    <dbReference type="NCBI Taxonomy" id="1714682"/>
    <lineage>
        <taxon>Bacteria</taxon>
        <taxon>Bacillati</taxon>
        <taxon>Bacillota</taxon>
        <taxon>Bacilli</taxon>
        <taxon>Lactobacillales</taxon>
        <taxon>Lactobacillaceae</taxon>
        <taxon>Secundilactobacillus</taxon>
    </lineage>
</organism>
<accession>A0A1Z5IZG1</accession>
<dbReference type="EMBL" id="BCMI01000028">
    <property type="protein sequence ID" value="GAX06861.1"/>
    <property type="molecule type" value="Genomic_DNA"/>
</dbReference>